<organism evidence="4 5">
    <name type="scientific">Angomonas deanei</name>
    <dbReference type="NCBI Taxonomy" id="59799"/>
    <lineage>
        <taxon>Eukaryota</taxon>
        <taxon>Discoba</taxon>
        <taxon>Euglenozoa</taxon>
        <taxon>Kinetoplastea</taxon>
        <taxon>Metakinetoplastina</taxon>
        <taxon>Trypanosomatida</taxon>
        <taxon>Trypanosomatidae</taxon>
        <taxon>Strigomonadinae</taxon>
        <taxon>Angomonas</taxon>
    </lineage>
</organism>
<proteinExistence type="predicted"/>
<dbReference type="SMART" id="SM00360">
    <property type="entry name" value="RRM"/>
    <property type="match status" value="1"/>
</dbReference>
<reference evidence="4 5" key="1">
    <citation type="submission" date="2020-08" db="EMBL/GenBank/DDBJ databases">
        <authorList>
            <person name="Newling K."/>
            <person name="Davey J."/>
            <person name="Forrester S."/>
        </authorList>
    </citation>
    <scope>NUCLEOTIDE SEQUENCE [LARGE SCALE GENOMIC DNA]</scope>
    <source>
        <strain evidence="5">Crithidia deanei Carvalho (ATCC PRA-265)</strain>
    </source>
</reference>
<evidence type="ECO:0000256" key="2">
    <source>
        <dbReference type="SAM" id="MobiDB-lite"/>
    </source>
</evidence>
<feature type="region of interest" description="Disordered" evidence="2">
    <location>
        <begin position="192"/>
        <end position="217"/>
    </location>
</feature>
<feature type="compositionally biased region" description="Basic and acidic residues" evidence="2">
    <location>
        <begin position="204"/>
        <end position="217"/>
    </location>
</feature>
<dbReference type="Pfam" id="PF00076">
    <property type="entry name" value="RRM_1"/>
    <property type="match status" value="1"/>
</dbReference>
<dbReference type="Proteomes" id="UP000515908">
    <property type="component" value="Chromosome 06"/>
</dbReference>
<dbReference type="PROSITE" id="PS50102">
    <property type="entry name" value="RRM"/>
    <property type="match status" value="1"/>
</dbReference>
<dbReference type="GO" id="GO:0003729">
    <property type="term" value="F:mRNA binding"/>
    <property type="evidence" value="ECO:0007669"/>
    <property type="project" value="TreeGrafter"/>
</dbReference>
<keyword evidence="5" id="KW-1185">Reference proteome</keyword>
<dbReference type="GO" id="GO:0005847">
    <property type="term" value="C:mRNA cleavage and polyadenylation specificity factor complex"/>
    <property type="evidence" value="ECO:0007669"/>
    <property type="project" value="TreeGrafter"/>
</dbReference>
<gene>
    <name evidence="4" type="ORF">ADEAN_000366600</name>
</gene>
<dbReference type="InterPro" id="IPR012677">
    <property type="entry name" value="Nucleotide-bd_a/b_plait_sf"/>
</dbReference>
<dbReference type="SUPFAM" id="SSF54928">
    <property type="entry name" value="RNA-binding domain, RBD"/>
    <property type="match status" value="1"/>
</dbReference>
<dbReference type="PANTHER" id="PTHR45735">
    <property type="entry name" value="CLEAVAGE STIMULATION FACTOR SUBUNIT 2"/>
    <property type="match status" value="1"/>
</dbReference>
<evidence type="ECO:0000259" key="3">
    <source>
        <dbReference type="PROSITE" id="PS50102"/>
    </source>
</evidence>
<dbReference type="Gene3D" id="3.30.70.330">
    <property type="match status" value="1"/>
</dbReference>
<evidence type="ECO:0000256" key="1">
    <source>
        <dbReference type="PROSITE-ProRule" id="PRU00176"/>
    </source>
</evidence>
<dbReference type="AlphaFoldDB" id="A0A7G2C9S1"/>
<protein>
    <submittedName>
        <fullName evidence="4">RNA recognition motif. (A.k.a. RRM, RBD, or RNP domain), putative</fullName>
    </submittedName>
</protein>
<name>A0A7G2C9S1_9TRYP</name>
<dbReference type="InterPro" id="IPR035979">
    <property type="entry name" value="RBD_domain_sf"/>
</dbReference>
<dbReference type="InterPro" id="IPR000504">
    <property type="entry name" value="RRM_dom"/>
</dbReference>
<feature type="compositionally biased region" description="Polar residues" evidence="2">
    <location>
        <begin position="193"/>
        <end position="202"/>
    </location>
</feature>
<dbReference type="VEuPathDB" id="TriTrypDB:ADEAN_000366600"/>
<evidence type="ECO:0000313" key="4">
    <source>
        <dbReference type="EMBL" id="CAD2216205.1"/>
    </source>
</evidence>
<feature type="domain" description="RRM" evidence="3">
    <location>
        <begin position="12"/>
        <end position="89"/>
    </location>
</feature>
<sequence>MMVMRNNRLTVNTVFISNIPVDVEESTLKKQFETVGHIIHFRMFAPKQGKDFKSCIVEYMDDKTAETAISRLNGFLIGERALRVTVANNNSLRKRNREGNKTEDGRLLVDFPRSYMDPLLRTDGSPVLAALRTVPVEDAYEAVEQFRSLCLARRQDGIHLLEEFPALKGVIVMLLQHAGKLHQGPLPAEAYMSTPSEATGATPNEKKAGPSSRKETDEVLEMIKSLSDEEINKISSLTDEDLEKMTNKPQQQQMRMLRDRLVEMISNLE</sequence>
<accession>A0A7G2C9S1</accession>
<evidence type="ECO:0000313" key="5">
    <source>
        <dbReference type="Proteomes" id="UP000515908"/>
    </source>
</evidence>
<dbReference type="PANTHER" id="PTHR45735:SF13">
    <property type="entry name" value="PROTEIN, PUTATIVE-RELATED"/>
    <property type="match status" value="1"/>
</dbReference>
<keyword evidence="1" id="KW-0694">RNA-binding</keyword>
<dbReference type="EMBL" id="LR877150">
    <property type="protein sequence ID" value="CAD2216205.1"/>
    <property type="molecule type" value="Genomic_DNA"/>
</dbReference>